<comment type="caution">
    <text evidence="1">The sequence shown here is derived from an EMBL/GenBank/DDBJ whole genome shotgun (WGS) entry which is preliminary data.</text>
</comment>
<organism evidence="1 2">
    <name type="scientific">Pseudidiomarina aestuarii</name>
    <dbReference type="NCBI Taxonomy" id="624146"/>
    <lineage>
        <taxon>Bacteria</taxon>
        <taxon>Pseudomonadati</taxon>
        <taxon>Pseudomonadota</taxon>
        <taxon>Gammaproteobacteria</taxon>
        <taxon>Alteromonadales</taxon>
        <taxon>Idiomarinaceae</taxon>
        <taxon>Pseudidiomarina</taxon>
    </lineage>
</organism>
<accession>A0A6N4DEP8</accession>
<dbReference type="Proteomes" id="UP000241514">
    <property type="component" value="Unassembled WGS sequence"/>
</dbReference>
<dbReference type="SUPFAM" id="SSF55729">
    <property type="entry name" value="Acyl-CoA N-acyltransferases (Nat)"/>
    <property type="match status" value="1"/>
</dbReference>
<dbReference type="InterPro" id="IPR007041">
    <property type="entry name" value="Arg_succinylTrfase_AstA/AruG"/>
</dbReference>
<name>A0A6N4DEP8_9GAMM</name>
<dbReference type="GO" id="GO:0008791">
    <property type="term" value="F:arginine N-succinyltransferase activity"/>
    <property type="evidence" value="ECO:0007669"/>
    <property type="project" value="InterPro"/>
</dbReference>
<reference evidence="1 2" key="1">
    <citation type="submission" date="2018-03" db="EMBL/GenBank/DDBJ databases">
        <title>Cross-interface Injection: A General Nanoliter Liquid Handling Method Applied to Single Cells Genome Amplification Automated Nanoliter Liquid Handling Applied to Single Cell Multiple Displacement Amplification.</title>
        <authorList>
            <person name="Yun J."/>
            <person name="Xu P."/>
            <person name="Xu J."/>
            <person name="Dai X."/>
            <person name="Wang Y."/>
            <person name="Zheng X."/>
            <person name="Cao C."/>
            <person name="Yi Q."/>
            <person name="Zhu Y."/>
            <person name="Wang L."/>
            <person name="Dong Z."/>
            <person name="Huang Y."/>
            <person name="Huang L."/>
            <person name="Du W."/>
        </authorList>
    </citation>
    <scope>NUCLEOTIDE SEQUENCE [LARGE SCALE GENOMIC DNA]</scope>
    <source>
        <strain evidence="1 2">A9-4</strain>
    </source>
</reference>
<gene>
    <name evidence="1" type="ORF">C9928_07260</name>
</gene>
<evidence type="ECO:0000313" key="1">
    <source>
        <dbReference type="EMBL" id="PTB87794.1"/>
    </source>
</evidence>
<sequence>MLVVRPITPQDYAALYTCAVESGHGFTSLPVDEKLLRRRIARAQEAFAREQVSEP</sequence>
<feature type="non-terminal residue" evidence="1">
    <location>
        <position position="55"/>
    </location>
</feature>
<dbReference type="GO" id="GO:0006527">
    <property type="term" value="P:L-arginine catabolic process"/>
    <property type="evidence" value="ECO:0007669"/>
    <property type="project" value="InterPro"/>
</dbReference>
<dbReference type="InterPro" id="IPR016181">
    <property type="entry name" value="Acyl_CoA_acyltransferase"/>
</dbReference>
<dbReference type="EMBL" id="PYVG01000160">
    <property type="protein sequence ID" value="PTB87794.1"/>
    <property type="molecule type" value="Genomic_DNA"/>
</dbReference>
<protein>
    <submittedName>
        <fullName evidence="1">Arginine N-succinyltransferase</fullName>
    </submittedName>
</protein>
<proteinExistence type="predicted"/>
<keyword evidence="1" id="KW-0808">Transferase</keyword>
<dbReference type="AlphaFoldDB" id="A0A6N4DEP8"/>
<evidence type="ECO:0000313" key="2">
    <source>
        <dbReference type="Proteomes" id="UP000241514"/>
    </source>
</evidence>
<dbReference type="Pfam" id="PF04958">
    <property type="entry name" value="AstA"/>
    <property type="match status" value="1"/>
</dbReference>